<dbReference type="EMBL" id="VKHS01000055">
    <property type="protein sequence ID" value="MBB0228807.1"/>
    <property type="molecule type" value="Genomic_DNA"/>
</dbReference>
<dbReference type="Pfam" id="PF04213">
    <property type="entry name" value="HtaA"/>
    <property type="match status" value="2"/>
</dbReference>
<keyword evidence="2" id="KW-1133">Transmembrane helix</keyword>
<feature type="transmembrane region" description="Helical" evidence="2">
    <location>
        <begin position="454"/>
        <end position="474"/>
    </location>
</feature>
<dbReference type="InterPro" id="IPR007331">
    <property type="entry name" value="Htaa"/>
</dbReference>
<keyword evidence="2" id="KW-0472">Membrane</keyword>
<protein>
    <submittedName>
        <fullName evidence="4">Htaa domain protein</fullName>
    </submittedName>
</protein>
<feature type="region of interest" description="Disordered" evidence="1">
    <location>
        <begin position="478"/>
        <end position="536"/>
    </location>
</feature>
<sequence length="536" mass="54637">MSGAAFPVAVLALLMVVVALPPALLPARTAHAAELTLSGGRLDWGIRSSFLTYVTGPVAQGSWSLSGGAGTIGSDRFRFHSAQGTYDPDSGAVRARYTGGVHFVGHRDDNGEHRLDLTIANPSVSLVGGSGTLYADVRSRDRDTGRVTQSSQVALASLAPGGVDLRGGSRVVLTDVPATLTAEGAAAFAGYYVAGDPLDPVSLTADGVVPAADPDPAPPAQEPEPEGAREEDASGREADAEEETEEGTGTELHDAIVDWGVRRTFREFVTGPIAEGAWSTGDGALDGGALFRFPDGRGELDAEAGTARAGFTGTLHFTGTDLDLRLAEPVVEIADGTGTLSAEVTVADGEPRTLPVVTFEASELTAEDDLVLLSEVPTVLTGEGAEIFGGLYAPGTEMDPITVALALSEEAELPALPDLGSEPPAGEPAAEPEPAAVPEPEPAASDTDSGLPTIPLLVGAALLLSLLAAGIPLWRRRRRSAEPTDPATDGDHEGSDPTGTDGAGAAAEGDDTPDPATPRKDPGSPAGDPVPDAPAR</sequence>
<organism evidence="4 5">
    <name type="scientific">Streptomyces calidiresistens</name>
    <dbReference type="NCBI Taxonomy" id="1485586"/>
    <lineage>
        <taxon>Bacteria</taxon>
        <taxon>Bacillati</taxon>
        <taxon>Actinomycetota</taxon>
        <taxon>Actinomycetes</taxon>
        <taxon>Kitasatosporales</taxon>
        <taxon>Streptomycetaceae</taxon>
        <taxon>Streptomyces</taxon>
    </lineage>
</organism>
<proteinExistence type="predicted"/>
<feature type="domain" description="Htaa" evidence="3">
    <location>
        <begin position="40"/>
        <end position="204"/>
    </location>
</feature>
<keyword evidence="5" id="KW-1185">Reference proteome</keyword>
<evidence type="ECO:0000313" key="5">
    <source>
        <dbReference type="Proteomes" id="UP000530234"/>
    </source>
</evidence>
<feature type="region of interest" description="Disordered" evidence="1">
    <location>
        <begin position="204"/>
        <end position="255"/>
    </location>
</feature>
<feature type="compositionally biased region" description="Low complexity" evidence="1">
    <location>
        <begin position="496"/>
        <end position="507"/>
    </location>
</feature>
<feature type="region of interest" description="Disordered" evidence="1">
    <location>
        <begin position="415"/>
        <end position="450"/>
    </location>
</feature>
<feature type="domain" description="Htaa" evidence="3">
    <location>
        <begin position="257"/>
        <end position="403"/>
    </location>
</feature>
<feature type="compositionally biased region" description="Acidic residues" evidence="1">
    <location>
        <begin position="239"/>
        <end position="248"/>
    </location>
</feature>
<evidence type="ECO:0000256" key="1">
    <source>
        <dbReference type="SAM" id="MobiDB-lite"/>
    </source>
</evidence>
<name>A0A7W3T0T1_9ACTN</name>
<accession>A0A7W3T0T1</accession>
<evidence type="ECO:0000313" key="4">
    <source>
        <dbReference type="EMBL" id="MBB0228807.1"/>
    </source>
</evidence>
<dbReference type="AlphaFoldDB" id="A0A7W3T0T1"/>
<gene>
    <name evidence="4" type="ORF">FOE67_04585</name>
</gene>
<reference evidence="5" key="1">
    <citation type="submission" date="2019-10" db="EMBL/GenBank/DDBJ databases">
        <title>Streptomyces sp. nov., a novel actinobacterium isolated from alkaline environment.</title>
        <authorList>
            <person name="Golinska P."/>
        </authorList>
    </citation>
    <scope>NUCLEOTIDE SEQUENCE [LARGE SCALE GENOMIC DNA]</scope>
    <source>
        <strain evidence="5">DSM 42108</strain>
    </source>
</reference>
<dbReference type="Proteomes" id="UP000530234">
    <property type="component" value="Unassembled WGS sequence"/>
</dbReference>
<feature type="compositionally biased region" description="Pro residues" evidence="1">
    <location>
        <begin position="213"/>
        <end position="222"/>
    </location>
</feature>
<feature type="compositionally biased region" description="Low complexity" evidence="1">
    <location>
        <begin position="415"/>
        <end position="434"/>
    </location>
</feature>
<keyword evidence="2" id="KW-0812">Transmembrane</keyword>
<evidence type="ECO:0000259" key="3">
    <source>
        <dbReference type="Pfam" id="PF04213"/>
    </source>
</evidence>
<evidence type="ECO:0000256" key="2">
    <source>
        <dbReference type="SAM" id="Phobius"/>
    </source>
</evidence>
<feature type="compositionally biased region" description="Basic and acidic residues" evidence="1">
    <location>
        <begin position="226"/>
        <end position="238"/>
    </location>
</feature>
<comment type="caution">
    <text evidence="4">The sequence shown here is derived from an EMBL/GenBank/DDBJ whole genome shotgun (WGS) entry which is preliminary data.</text>
</comment>